<name>A0A660CCB9_9PSEU</name>
<gene>
    <name evidence="1" type="ORF">JD82_00380</name>
</gene>
<dbReference type="Proteomes" id="UP000317303">
    <property type="component" value="Unassembled WGS sequence"/>
</dbReference>
<proteinExistence type="predicted"/>
<dbReference type="AlphaFoldDB" id="A0A660CCB9"/>
<evidence type="ECO:0000313" key="1">
    <source>
        <dbReference type="EMBL" id="TWH18561.1"/>
    </source>
</evidence>
<evidence type="ECO:0000313" key="2">
    <source>
        <dbReference type="Proteomes" id="UP000317303"/>
    </source>
</evidence>
<reference evidence="1 2" key="1">
    <citation type="submission" date="2019-07" db="EMBL/GenBank/DDBJ databases">
        <title>R&amp;d 2014.</title>
        <authorList>
            <person name="Klenk H.-P."/>
        </authorList>
    </citation>
    <scope>NUCLEOTIDE SEQUENCE [LARGE SCALE GENOMIC DNA]</scope>
    <source>
        <strain evidence="1 2">DSM 43194</strain>
    </source>
</reference>
<dbReference type="EMBL" id="VLJV01000001">
    <property type="protein sequence ID" value="TWH18561.1"/>
    <property type="molecule type" value="Genomic_DNA"/>
</dbReference>
<keyword evidence="2" id="KW-1185">Reference proteome</keyword>
<sequence>MDKTITIQQANDKLEEHLERSHSAFPDSATFEEFSKYENSPCEDPGDPGPKGKKFASRIYQVRNVPADGIKDQFTTAKQWWTSNGYQVTHEDDELLSVINTEDEYKLGLRTNRLNELFLLGDSPCVWPNGTPQPED</sequence>
<organism evidence="1 2">
    <name type="scientific">Prauserella rugosa</name>
    <dbReference type="NCBI Taxonomy" id="43354"/>
    <lineage>
        <taxon>Bacteria</taxon>
        <taxon>Bacillati</taxon>
        <taxon>Actinomycetota</taxon>
        <taxon>Actinomycetes</taxon>
        <taxon>Pseudonocardiales</taxon>
        <taxon>Pseudonocardiaceae</taxon>
        <taxon>Prauserella</taxon>
    </lineage>
</organism>
<protein>
    <submittedName>
        <fullName evidence="1">Uncharacterized protein</fullName>
    </submittedName>
</protein>
<accession>A0A660CCB9</accession>
<comment type="caution">
    <text evidence="1">The sequence shown here is derived from an EMBL/GenBank/DDBJ whole genome shotgun (WGS) entry which is preliminary data.</text>
</comment>